<keyword evidence="6" id="KW-0479">Metal-binding</keyword>
<evidence type="ECO:0000256" key="12">
    <source>
        <dbReference type="SAM" id="Phobius"/>
    </source>
</evidence>
<dbReference type="Proteomes" id="UP001431963">
    <property type="component" value="Unassembled WGS sequence"/>
</dbReference>
<dbReference type="InterPro" id="IPR005804">
    <property type="entry name" value="FA_desaturase_dom"/>
</dbReference>
<reference evidence="14" key="1">
    <citation type="submission" date="2024-02" db="EMBL/GenBank/DDBJ databases">
        <title>Genome sequences of strain Gemmobacter sp. JM10B15.</title>
        <authorList>
            <person name="Zhang M."/>
        </authorList>
    </citation>
    <scope>NUCLEOTIDE SEQUENCE</scope>
    <source>
        <strain evidence="14">JM10B15</strain>
    </source>
</reference>
<evidence type="ECO:0000256" key="8">
    <source>
        <dbReference type="ARBA" id="ARBA00023002"/>
    </source>
</evidence>
<dbReference type="RefSeq" id="WP_335419805.1">
    <property type="nucleotide sequence ID" value="NZ_JBALHR010000002.1"/>
</dbReference>
<protein>
    <submittedName>
        <fullName evidence="14">Alkane 1-monooxygenase</fullName>
    </submittedName>
</protein>
<dbReference type="CDD" id="cd03512">
    <property type="entry name" value="Alkane-hydroxylase"/>
    <property type="match status" value="1"/>
</dbReference>
<evidence type="ECO:0000256" key="3">
    <source>
        <dbReference type="ARBA" id="ARBA00022475"/>
    </source>
</evidence>
<keyword evidence="11 12" id="KW-0472">Membrane</keyword>
<dbReference type="EMBL" id="JBALHR010000002">
    <property type="protein sequence ID" value="MEH7827265.1"/>
    <property type="molecule type" value="Genomic_DNA"/>
</dbReference>
<evidence type="ECO:0000313" key="14">
    <source>
        <dbReference type="EMBL" id="MEH7827265.1"/>
    </source>
</evidence>
<evidence type="ECO:0000313" key="15">
    <source>
        <dbReference type="Proteomes" id="UP001431963"/>
    </source>
</evidence>
<evidence type="ECO:0000256" key="9">
    <source>
        <dbReference type="ARBA" id="ARBA00023004"/>
    </source>
</evidence>
<evidence type="ECO:0000256" key="2">
    <source>
        <dbReference type="ARBA" id="ARBA00010823"/>
    </source>
</evidence>
<evidence type="ECO:0000256" key="7">
    <source>
        <dbReference type="ARBA" id="ARBA00022989"/>
    </source>
</evidence>
<evidence type="ECO:0000256" key="11">
    <source>
        <dbReference type="ARBA" id="ARBA00023136"/>
    </source>
</evidence>
<dbReference type="PANTHER" id="PTHR38674">
    <property type="entry name" value="ALKANE 1-MONOOXYGENASE 1"/>
    <property type="match status" value="1"/>
</dbReference>
<keyword evidence="3" id="KW-1003">Cell membrane</keyword>
<feature type="transmembrane region" description="Helical" evidence="12">
    <location>
        <begin position="70"/>
        <end position="92"/>
    </location>
</feature>
<proteinExistence type="inferred from homology"/>
<comment type="subcellular location">
    <subcellularLocation>
        <location evidence="1">Cell inner membrane</location>
        <topology evidence="1">Multi-pass membrane protein</topology>
    </subcellularLocation>
</comment>
<dbReference type="InterPro" id="IPR033885">
    <property type="entry name" value="AlkB/XylM"/>
</dbReference>
<feature type="transmembrane region" description="Helical" evidence="12">
    <location>
        <begin position="210"/>
        <end position="239"/>
    </location>
</feature>
<keyword evidence="8" id="KW-0560">Oxidoreductase</keyword>
<dbReference type="PANTHER" id="PTHR38674:SF1">
    <property type="entry name" value="ALKANE 1-MONOOXYGENASE 1"/>
    <property type="match status" value="1"/>
</dbReference>
<evidence type="ECO:0000256" key="5">
    <source>
        <dbReference type="ARBA" id="ARBA00022692"/>
    </source>
</evidence>
<keyword evidence="5 12" id="KW-0812">Transmembrane</keyword>
<evidence type="ECO:0000256" key="6">
    <source>
        <dbReference type="ARBA" id="ARBA00022723"/>
    </source>
</evidence>
<dbReference type="Pfam" id="PF00487">
    <property type="entry name" value="FA_desaturase"/>
    <property type="match status" value="1"/>
</dbReference>
<keyword evidence="15" id="KW-1185">Reference proteome</keyword>
<accession>A0ABU8BRE1</accession>
<feature type="domain" description="Fatty acid desaturase" evidence="13">
    <location>
        <begin position="105"/>
        <end position="323"/>
    </location>
</feature>
<evidence type="ECO:0000256" key="1">
    <source>
        <dbReference type="ARBA" id="ARBA00004429"/>
    </source>
</evidence>
<organism evidence="14 15">
    <name type="scientific">Gemmobacter denitrificans</name>
    <dbReference type="NCBI Taxonomy" id="3123040"/>
    <lineage>
        <taxon>Bacteria</taxon>
        <taxon>Pseudomonadati</taxon>
        <taxon>Pseudomonadota</taxon>
        <taxon>Alphaproteobacteria</taxon>
        <taxon>Rhodobacterales</taxon>
        <taxon>Paracoccaceae</taxon>
        <taxon>Gemmobacter</taxon>
    </lineage>
</organism>
<sequence>MKPLALRLPAMPLFAAAALAPLALLVWGVGMGGLWVLPGLIYMAGLTVMLDHLIPLVAPDAPEGSEFPAADALLVAIATGHLLAFPLAVWAIAGDSGLSAGARIVLFLGFGQFFGQVSNPAAHELIHRGARGLFRLGVAIYVTLLNGHHASAHRLVHHRHVATPEDPNSARGEESFYAFLPRAYFGSFRAGRRAEDALRARGAAQGLHPYAIYLAGQALCLGLGFVLAGVAGVAVWAALGLYATAQLMLSDYVQHYGLTRRTLPDGRLEPVSDRHSWNAQHWFTSAVMLNAPRHSDHHAHPTRPYPALRLPERDAAPRLPYSLPLCSVIALFPRRWRRMMRPRLRHWAPPSGQ</sequence>
<comment type="similarity">
    <text evidence="2">Belongs to the fatty acid desaturase type 1 family. AlkB subfamily.</text>
</comment>
<evidence type="ECO:0000256" key="4">
    <source>
        <dbReference type="ARBA" id="ARBA00022519"/>
    </source>
</evidence>
<keyword evidence="4" id="KW-0997">Cell inner membrane</keyword>
<keyword evidence="7 12" id="KW-1133">Transmembrane helix</keyword>
<keyword evidence="9" id="KW-0408">Iron</keyword>
<keyword evidence="10" id="KW-0503">Monooxygenase</keyword>
<evidence type="ECO:0000259" key="13">
    <source>
        <dbReference type="Pfam" id="PF00487"/>
    </source>
</evidence>
<name>A0ABU8BRE1_9RHOB</name>
<comment type="caution">
    <text evidence="14">The sequence shown here is derived from an EMBL/GenBank/DDBJ whole genome shotgun (WGS) entry which is preliminary data.</text>
</comment>
<gene>
    <name evidence="14" type="ORF">V6590_03820</name>
</gene>
<evidence type="ECO:0000256" key="10">
    <source>
        <dbReference type="ARBA" id="ARBA00023033"/>
    </source>
</evidence>